<protein>
    <submittedName>
        <fullName evidence="1">Uncharacterized protein</fullName>
    </submittedName>
</protein>
<evidence type="ECO:0000313" key="1">
    <source>
        <dbReference type="EMBL" id="KFO24166.1"/>
    </source>
</evidence>
<dbReference type="Proteomes" id="UP000028990">
    <property type="component" value="Unassembled WGS sequence"/>
</dbReference>
<organism evidence="1 2">
    <name type="scientific">Fukomys damarensis</name>
    <name type="common">Damaraland mole rat</name>
    <name type="synonym">Cryptomys damarensis</name>
    <dbReference type="NCBI Taxonomy" id="885580"/>
    <lineage>
        <taxon>Eukaryota</taxon>
        <taxon>Metazoa</taxon>
        <taxon>Chordata</taxon>
        <taxon>Craniata</taxon>
        <taxon>Vertebrata</taxon>
        <taxon>Euteleostomi</taxon>
        <taxon>Mammalia</taxon>
        <taxon>Eutheria</taxon>
        <taxon>Euarchontoglires</taxon>
        <taxon>Glires</taxon>
        <taxon>Rodentia</taxon>
        <taxon>Hystricomorpha</taxon>
        <taxon>Bathyergidae</taxon>
        <taxon>Fukomys</taxon>
    </lineage>
</organism>
<gene>
    <name evidence="1" type="ORF">H920_14448</name>
</gene>
<sequence>MASLFKKKTVDGECQAGLTGPSSAFLPKSFEGFWLRFWLWSLGAGLDRVAPQVTALATSLLCFPGSRTSHLRRTWFVWVLPPVAPLPPLRQRIEEAGYL</sequence>
<dbReference type="EMBL" id="KN123630">
    <property type="protein sequence ID" value="KFO24166.1"/>
    <property type="molecule type" value="Genomic_DNA"/>
</dbReference>
<proteinExistence type="predicted"/>
<keyword evidence="2" id="KW-1185">Reference proteome</keyword>
<evidence type="ECO:0000313" key="2">
    <source>
        <dbReference type="Proteomes" id="UP000028990"/>
    </source>
</evidence>
<reference evidence="1 2" key="1">
    <citation type="submission" date="2013-11" db="EMBL/GenBank/DDBJ databases">
        <title>The Damaraland mole rat (Fukomys damarensis) genome and evolution of African mole rats.</title>
        <authorList>
            <person name="Gladyshev V.N."/>
            <person name="Fang X."/>
        </authorList>
    </citation>
    <scope>NUCLEOTIDE SEQUENCE [LARGE SCALE GENOMIC DNA]</scope>
    <source>
        <tissue evidence="1">Liver</tissue>
    </source>
</reference>
<accession>A0A091DN10</accession>
<dbReference type="AlphaFoldDB" id="A0A091DN10"/>
<name>A0A091DN10_FUKDA</name>